<keyword evidence="2" id="KW-1185">Reference proteome</keyword>
<feature type="region of interest" description="Disordered" evidence="1">
    <location>
        <begin position="30"/>
        <end position="63"/>
    </location>
</feature>
<protein>
    <submittedName>
        <fullName evidence="3">Uncharacterized protein</fullName>
    </submittedName>
</protein>
<dbReference type="GeneID" id="110801162"/>
<gene>
    <name evidence="3" type="primary">LOC110801162</name>
</gene>
<evidence type="ECO:0000313" key="2">
    <source>
        <dbReference type="Proteomes" id="UP000813463"/>
    </source>
</evidence>
<dbReference type="AlphaFoldDB" id="A0A9R0K891"/>
<evidence type="ECO:0000256" key="1">
    <source>
        <dbReference type="SAM" id="MobiDB-lite"/>
    </source>
</evidence>
<dbReference type="KEGG" id="soe:110801162"/>
<reference evidence="3" key="2">
    <citation type="submission" date="2025-08" db="UniProtKB">
        <authorList>
            <consortium name="RefSeq"/>
        </authorList>
    </citation>
    <scope>IDENTIFICATION</scope>
    <source>
        <tissue evidence="3">Leaf</tissue>
    </source>
</reference>
<reference evidence="2" key="1">
    <citation type="journal article" date="2021" name="Nat. Commun.">
        <title>Genomic analyses provide insights into spinach domestication and the genetic basis of agronomic traits.</title>
        <authorList>
            <person name="Cai X."/>
            <person name="Sun X."/>
            <person name="Xu C."/>
            <person name="Sun H."/>
            <person name="Wang X."/>
            <person name="Ge C."/>
            <person name="Zhang Z."/>
            <person name="Wang Q."/>
            <person name="Fei Z."/>
            <person name="Jiao C."/>
            <person name="Wang Q."/>
        </authorList>
    </citation>
    <scope>NUCLEOTIDE SEQUENCE [LARGE SCALE GENOMIC DNA]</scope>
    <source>
        <strain evidence="2">cv. Varoflay</strain>
    </source>
</reference>
<proteinExistence type="predicted"/>
<dbReference type="RefSeq" id="XP_021862180.1">
    <property type="nucleotide sequence ID" value="XM_022006488.2"/>
</dbReference>
<name>A0A9R0K891_SPIOL</name>
<dbReference type="Proteomes" id="UP000813463">
    <property type="component" value="Chromosome 1"/>
</dbReference>
<dbReference type="OrthoDB" id="1928482at2759"/>
<organism evidence="2 3">
    <name type="scientific">Spinacia oleracea</name>
    <name type="common">Spinach</name>
    <dbReference type="NCBI Taxonomy" id="3562"/>
    <lineage>
        <taxon>Eukaryota</taxon>
        <taxon>Viridiplantae</taxon>
        <taxon>Streptophyta</taxon>
        <taxon>Embryophyta</taxon>
        <taxon>Tracheophyta</taxon>
        <taxon>Spermatophyta</taxon>
        <taxon>Magnoliopsida</taxon>
        <taxon>eudicotyledons</taxon>
        <taxon>Gunneridae</taxon>
        <taxon>Pentapetalae</taxon>
        <taxon>Caryophyllales</taxon>
        <taxon>Chenopodiaceae</taxon>
        <taxon>Chenopodioideae</taxon>
        <taxon>Anserineae</taxon>
        <taxon>Spinacia</taxon>
    </lineage>
</organism>
<accession>A0A9R0K891</accession>
<feature type="compositionally biased region" description="Basic and acidic residues" evidence="1">
    <location>
        <begin position="43"/>
        <end position="61"/>
    </location>
</feature>
<sequence>MESEYISRKHLFDISKSKRTRRTTLYLTRVEEDVIAPNPLPDSDQKNENDQTETSEKEKHERVKLKQFINVDSKADDESSDKGRAELGQYFADEKQLQLVIKQPKEDGRQGVKLKKIVKGYVKALSQMVKSKRNQRLEKPALRLTM</sequence>
<evidence type="ECO:0000313" key="3">
    <source>
        <dbReference type="RefSeq" id="XP_021862180.1"/>
    </source>
</evidence>